<feature type="compositionally biased region" description="Polar residues" evidence="1">
    <location>
        <begin position="327"/>
        <end position="340"/>
    </location>
</feature>
<keyword evidence="3" id="KW-1185">Reference proteome</keyword>
<evidence type="ECO:0000313" key="2">
    <source>
        <dbReference type="EMBL" id="EAU85191.2"/>
    </source>
</evidence>
<dbReference type="Proteomes" id="UP000001861">
    <property type="component" value="Unassembled WGS sequence"/>
</dbReference>
<dbReference type="RefSeq" id="XP_001836620.2">
    <property type="nucleotide sequence ID" value="XM_001836568.2"/>
</dbReference>
<feature type="compositionally biased region" description="Polar residues" evidence="1">
    <location>
        <begin position="11"/>
        <end position="29"/>
    </location>
</feature>
<protein>
    <submittedName>
        <fullName evidence="2">Uncharacterized protein</fullName>
    </submittedName>
</protein>
<dbReference type="OrthoDB" id="2369050at2759"/>
<gene>
    <name evidence="2" type="ORF">CC1G_06207</name>
</gene>
<evidence type="ECO:0000313" key="3">
    <source>
        <dbReference type="Proteomes" id="UP000001861"/>
    </source>
</evidence>
<feature type="compositionally biased region" description="Acidic residues" evidence="1">
    <location>
        <begin position="429"/>
        <end position="438"/>
    </location>
</feature>
<evidence type="ECO:0000256" key="1">
    <source>
        <dbReference type="SAM" id="MobiDB-lite"/>
    </source>
</evidence>
<feature type="region of interest" description="Disordered" evidence="1">
    <location>
        <begin position="429"/>
        <end position="457"/>
    </location>
</feature>
<comment type="caution">
    <text evidence="2">The sequence shown here is derived from an EMBL/GenBank/DDBJ whole genome shotgun (WGS) entry which is preliminary data.</text>
</comment>
<dbReference type="GeneID" id="6013166"/>
<dbReference type="KEGG" id="cci:CC1G_06207"/>
<proteinExistence type="predicted"/>
<dbReference type="InParanoid" id="A8NV80"/>
<reference evidence="2 3" key="1">
    <citation type="journal article" date="2010" name="Proc. Natl. Acad. Sci. U.S.A.">
        <title>Insights into evolution of multicellular fungi from the assembled chromosomes of the mushroom Coprinopsis cinerea (Coprinus cinereus).</title>
        <authorList>
            <person name="Stajich J.E."/>
            <person name="Wilke S.K."/>
            <person name="Ahren D."/>
            <person name="Au C.H."/>
            <person name="Birren B.W."/>
            <person name="Borodovsky M."/>
            <person name="Burns C."/>
            <person name="Canback B."/>
            <person name="Casselton L.A."/>
            <person name="Cheng C.K."/>
            <person name="Deng J."/>
            <person name="Dietrich F.S."/>
            <person name="Fargo D.C."/>
            <person name="Farman M.L."/>
            <person name="Gathman A.C."/>
            <person name="Goldberg J."/>
            <person name="Guigo R."/>
            <person name="Hoegger P.J."/>
            <person name="Hooker J.B."/>
            <person name="Huggins A."/>
            <person name="James T.Y."/>
            <person name="Kamada T."/>
            <person name="Kilaru S."/>
            <person name="Kodira C."/>
            <person name="Kues U."/>
            <person name="Kupfer D."/>
            <person name="Kwan H.S."/>
            <person name="Lomsadze A."/>
            <person name="Li W."/>
            <person name="Lilly W.W."/>
            <person name="Ma L.J."/>
            <person name="Mackey A.J."/>
            <person name="Manning G."/>
            <person name="Martin F."/>
            <person name="Muraguchi H."/>
            <person name="Natvig D.O."/>
            <person name="Palmerini H."/>
            <person name="Ramesh M.A."/>
            <person name="Rehmeyer C.J."/>
            <person name="Roe B.A."/>
            <person name="Shenoy N."/>
            <person name="Stanke M."/>
            <person name="Ter-Hovhannisyan V."/>
            <person name="Tunlid A."/>
            <person name="Velagapudi R."/>
            <person name="Vision T.J."/>
            <person name="Zeng Q."/>
            <person name="Zolan M.E."/>
            <person name="Pukkila P.J."/>
        </authorList>
    </citation>
    <scope>NUCLEOTIDE SEQUENCE [LARGE SCALE GENOMIC DNA]</scope>
    <source>
        <strain evidence="3">Okayama-7 / 130 / ATCC MYA-4618 / FGSC 9003</strain>
    </source>
</reference>
<dbReference type="VEuPathDB" id="FungiDB:CC1G_06207"/>
<dbReference type="OMA" id="LAKEWCK"/>
<feature type="compositionally biased region" description="Basic residues" evidence="1">
    <location>
        <begin position="1"/>
        <end position="10"/>
    </location>
</feature>
<dbReference type="AlphaFoldDB" id="A8NV80"/>
<dbReference type="EMBL" id="AACS02000004">
    <property type="protein sequence ID" value="EAU85191.2"/>
    <property type="molecule type" value="Genomic_DNA"/>
</dbReference>
<accession>A8NV80</accession>
<feature type="region of interest" description="Disordered" evidence="1">
    <location>
        <begin position="321"/>
        <end position="344"/>
    </location>
</feature>
<dbReference type="HOGENOM" id="CLU_481469_0_0_1"/>
<feature type="compositionally biased region" description="Acidic residues" evidence="1">
    <location>
        <begin position="446"/>
        <end position="457"/>
    </location>
</feature>
<organism evidence="2 3">
    <name type="scientific">Coprinopsis cinerea (strain Okayama-7 / 130 / ATCC MYA-4618 / FGSC 9003)</name>
    <name type="common">Inky cap fungus</name>
    <name type="synonym">Hormographiella aspergillata</name>
    <dbReference type="NCBI Taxonomy" id="240176"/>
    <lineage>
        <taxon>Eukaryota</taxon>
        <taxon>Fungi</taxon>
        <taxon>Dikarya</taxon>
        <taxon>Basidiomycota</taxon>
        <taxon>Agaricomycotina</taxon>
        <taxon>Agaricomycetes</taxon>
        <taxon>Agaricomycetidae</taxon>
        <taxon>Agaricales</taxon>
        <taxon>Agaricineae</taxon>
        <taxon>Psathyrellaceae</taxon>
        <taxon>Coprinopsis</taxon>
    </lineage>
</organism>
<sequence length="566" mass="63262">MPARKARKPRTNTTTVVTDSPRRASQTTTTDDESVASADLLKACGLIPAVEGEISLCTEIDDDDEMLPELSSIFDDSSDESDDDSFDATPPLIVRSYVDFDNWGANNDTSENATMSYHTRMATIKDNGKHFPTLTAGKCTVDLLHRFHTACENKAYQKGLEDNKVVKHLFGCFEDHRVITWIGANRDTLAAGNINEFMKQLKELLLERDWATEWKRKVSNRRQKEGESFEDFANEVIYWNSLLRGTDKLRDNERLKDLLFANCLDDISDDYQNSEIPEQFENANFDEIAVFNEWVRKVIGIDKKIARLRALSKKLIDAERAAKRPRTNTAGGPTDSNNSGRRADWIPNLTEDEKDILGRHGGCFKCRQFYAGHRWATCPNGYPTLKNYKKITAEMAADAKKKRDNATTNASASKGKAVAAVLPSEDIVYEDSSSEESAEANSSGEILEENDDEQEDDVSDPFISAHLLWKACMAGTSDFPEDVLTMFDTGCHTVLMDSKVADKHGLKRYPLKNALPVNPFFIGGKSENRFPSDLFWKMSIMVSCSIKEGWFSCGLANPAASLPSGA</sequence>
<name>A8NV80_COPC7</name>
<feature type="region of interest" description="Disordered" evidence="1">
    <location>
        <begin position="1"/>
        <end position="34"/>
    </location>
</feature>